<dbReference type="InterPro" id="IPR036652">
    <property type="entry name" value="YjeF_N_dom_sf"/>
</dbReference>
<reference evidence="2 3" key="1">
    <citation type="submission" date="2018-01" db="EMBL/GenBank/DDBJ databases">
        <title>Metagenomic assembled genomes from two thermal pools in the Uzon Caldera, Kamchatka, Russia.</title>
        <authorList>
            <person name="Wilkins L."/>
            <person name="Ettinger C."/>
        </authorList>
    </citation>
    <scope>NUCLEOTIDE SEQUENCE [LARGE SCALE GENOMIC DNA]</scope>
    <source>
        <strain evidence="2">ZAV-02</strain>
    </source>
</reference>
<dbReference type="EMBL" id="PNIQ01000371">
    <property type="protein sequence ID" value="PMP83215.1"/>
    <property type="molecule type" value="Genomic_DNA"/>
</dbReference>
<accession>A0A2J6X807</accession>
<dbReference type="PROSITE" id="PS51385">
    <property type="entry name" value="YJEF_N"/>
    <property type="match status" value="1"/>
</dbReference>
<evidence type="ECO:0000313" key="3">
    <source>
        <dbReference type="Proteomes" id="UP000243376"/>
    </source>
</evidence>
<organism evidence="2 3">
    <name type="scientific">Chloroflexus aggregans</name>
    <dbReference type="NCBI Taxonomy" id="152260"/>
    <lineage>
        <taxon>Bacteria</taxon>
        <taxon>Bacillati</taxon>
        <taxon>Chloroflexota</taxon>
        <taxon>Chloroflexia</taxon>
        <taxon>Chloroflexales</taxon>
        <taxon>Chloroflexineae</taxon>
        <taxon>Chloroflexaceae</taxon>
        <taxon>Chloroflexus</taxon>
    </lineage>
</organism>
<dbReference type="AlphaFoldDB" id="A0A2J6X807"/>
<proteinExistence type="predicted"/>
<name>A0A2J6X807_9CHLR</name>
<gene>
    <name evidence="2" type="ORF">C0184_05645</name>
</gene>
<dbReference type="InterPro" id="IPR004443">
    <property type="entry name" value="YjeF_N_dom"/>
</dbReference>
<feature type="non-terminal residue" evidence="2">
    <location>
        <position position="81"/>
    </location>
</feature>
<dbReference type="Proteomes" id="UP000243376">
    <property type="component" value="Unassembled WGS sequence"/>
</dbReference>
<sequence length="81" mass="8160">METDLPFVVTAAQMRAAEEAAVARGDDWAGLMERAGAGVATAALHHFAPLVGRDVLVLVGPGNNGGDALVAARHLADAGAQ</sequence>
<dbReference type="Pfam" id="PF03853">
    <property type="entry name" value="YjeF_N"/>
    <property type="match status" value="1"/>
</dbReference>
<dbReference type="Gene3D" id="3.40.50.10260">
    <property type="entry name" value="YjeF N-terminal domain"/>
    <property type="match status" value="1"/>
</dbReference>
<evidence type="ECO:0000313" key="2">
    <source>
        <dbReference type="EMBL" id="PMP83215.1"/>
    </source>
</evidence>
<comment type="caution">
    <text evidence="2">The sequence shown here is derived from an EMBL/GenBank/DDBJ whole genome shotgun (WGS) entry which is preliminary data.</text>
</comment>
<feature type="domain" description="YjeF N-terminal" evidence="1">
    <location>
        <begin position="14"/>
        <end position="81"/>
    </location>
</feature>
<dbReference type="SUPFAM" id="SSF64153">
    <property type="entry name" value="YjeF N-terminal domain-like"/>
    <property type="match status" value="1"/>
</dbReference>
<evidence type="ECO:0000259" key="1">
    <source>
        <dbReference type="PROSITE" id="PS51385"/>
    </source>
</evidence>
<protein>
    <submittedName>
        <fullName evidence="2">Bifunctional ADP-dependent NAD(P)H-hydrate dehydratase/NAD(P)H-hydrate epimerase</fullName>
    </submittedName>
</protein>